<evidence type="ECO:0000313" key="2">
    <source>
        <dbReference type="Proteomes" id="UP000315289"/>
    </source>
</evidence>
<sequence>MSLLTKPFIQFLIDPKKISKACKSYMGPLLKMQVALSGRKDLSLLNDNFFMDSTANHCLNSTKVNFLLVHLIEYENVHNFGKIIRHTLRISKLTLFNKTQLPSNDSQGTMGMKMHL</sequence>
<name>A0A557STT7_9ARCH</name>
<dbReference type="RefSeq" id="WP_144732377.1">
    <property type="nucleotide sequence ID" value="NZ_ML675586.1"/>
</dbReference>
<organism evidence="1 2">
    <name type="scientific">Candidatus Nitrosocosmicus arcticus</name>
    <dbReference type="NCBI Taxonomy" id="2035267"/>
    <lineage>
        <taxon>Archaea</taxon>
        <taxon>Nitrososphaerota</taxon>
        <taxon>Nitrososphaeria</taxon>
        <taxon>Nitrososphaerales</taxon>
        <taxon>Nitrososphaeraceae</taxon>
        <taxon>Candidatus Nitrosocosmicus</taxon>
    </lineage>
</organism>
<dbReference type="AlphaFoldDB" id="A0A557STT7"/>
<evidence type="ECO:0000313" key="1">
    <source>
        <dbReference type="EMBL" id="TVP40023.1"/>
    </source>
</evidence>
<protein>
    <submittedName>
        <fullName evidence="1">Uncharacterized protein</fullName>
    </submittedName>
</protein>
<reference evidence="1 2" key="1">
    <citation type="journal article" date="2019" name="Front. Microbiol.">
        <title>Ammonia Oxidation by the Arctic Terrestrial Thaumarchaeote Candidatus Nitrosocosmicus arcticus Is Stimulated by Increasing Temperatures.</title>
        <authorList>
            <person name="Alves R.J.E."/>
            <person name="Kerou M."/>
            <person name="Zappe A."/>
            <person name="Bittner R."/>
            <person name="Abby S.S."/>
            <person name="Schmidt H.A."/>
            <person name="Pfeifer K."/>
            <person name="Schleper C."/>
        </authorList>
    </citation>
    <scope>NUCLEOTIDE SEQUENCE [LARGE SCALE GENOMIC DNA]</scope>
    <source>
        <strain evidence="1 2">Kfb</strain>
    </source>
</reference>
<dbReference type="EMBL" id="VOAH01000010">
    <property type="protein sequence ID" value="TVP40023.1"/>
    <property type="molecule type" value="Genomic_DNA"/>
</dbReference>
<keyword evidence="2" id="KW-1185">Reference proteome</keyword>
<comment type="caution">
    <text evidence="1">The sequence shown here is derived from an EMBL/GenBank/DDBJ whole genome shotgun (WGS) entry which is preliminary data.</text>
</comment>
<proteinExistence type="predicted"/>
<gene>
    <name evidence="1" type="ORF">NARC_100085</name>
</gene>
<dbReference type="Proteomes" id="UP000315289">
    <property type="component" value="Unassembled WGS sequence"/>
</dbReference>
<accession>A0A557STT7</accession>